<dbReference type="Proteomes" id="UP001519460">
    <property type="component" value="Unassembled WGS sequence"/>
</dbReference>
<feature type="compositionally biased region" description="Polar residues" evidence="1">
    <location>
        <begin position="11"/>
        <end position="25"/>
    </location>
</feature>
<name>A0ABD0LMB2_9CAEN</name>
<proteinExistence type="predicted"/>
<organism evidence="2 3">
    <name type="scientific">Batillaria attramentaria</name>
    <dbReference type="NCBI Taxonomy" id="370345"/>
    <lineage>
        <taxon>Eukaryota</taxon>
        <taxon>Metazoa</taxon>
        <taxon>Spiralia</taxon>
        <taxon>Lophotrochozoa</taxon>
        <taxon>Mollusca</taxon>
        <taxon>Gastropoda</taxon>
        <taxon>Caenogastropoda</taxon>
        <taxon>Sorbeoconcha</taxon>
        <taxon>Cerithioidea</taxon>
        <taxon>Batillariidae</taxon>
        <taxon>Batillaria</taxon>
    </lineage>
</organism>
<dbReference type="AlphaFoldDB" id="A0ABD0LMB2"/>
<dbReference type="EMBL" id="JACVVK020000037">
    <property type="protein sequence ID" value="KAK7500391.1"/>
    <property type="molecule type" value="Genomic_DNA"/>
</dbReference>
<keyword evidence="3" id="KW-1185">Reference proteome</keyword>
<evidence type="ECO:0000313" key="3">
    <source>
        <dbReference type="Proteomes" id="UP001519460"/>
    </source>
</evidence>
<sequence length="128" mass="13469">MLVSTDPLHTRASTSPRVASRNPSGPVSLEHSRSVGPALGDYEQRFACHSTGPEGLAVSQLVLTRVSRRFPPAGGSPTKQAAVTCSLRAGNFPLALSAATGFSKRHARADYREACFMSVSGVKAEAML</sequence>
<gene>
    <name evidence="2" type="ORF">BaRGS_00008298</name>
</gene>
<accession>A0ABD0LMB2</accession>
<comment type="caution">
    <text evidence="2">The sequence shown here is derived from an EMBL/GenBank/DDBJ whole genome shotgun (WGS) entry which is preliminary data.</text>
</comment>
<evidence type="ECO:0000256" key="1">
    <source>
        <dbReference type="SAM" id="MobiDB-lite"/>
    </source>
</evidence>
<evidence type="ECO:0000313" key="2">
    <source>
        <dbReference type="EMBL" id="KAK7500391.1"/>
    </source>
</evidence>
<reference evidence="2 3" key="1">
    <citation type="journal article" date="2023" name="Sci. Data">
        <title>Genome assembly of the Korean intertidal mud-creeper Batillaria attramentaria.</title>
        <authorList>
            <person name="Patra A.K."/>
            <person name="Ho P.T."/>
            <person name="Jun S."/>
            <person name="Lee S.J."/>
            <person name="Kim Y."/>
            <person name="Won Y.J."/>
        </authorList>
    </citation>
    <scope>NUCLEOTIDE SEQUENCE [LARGE SCALE GENOMIC DNA]</scope>
    <source>
        <strain evidence="2">Wonlab-2016</strain>
    </source>
</reference>
<feature type="region of interest" description="Disordered" evidence="1">
    <location>
        <begin position="1"/>
        <end position="35"/>
    </location>
</feature>
<protein>
    <submittedName>
        <fullName evidence="2">Uncharacterized protein</fullName>
    </submittedName>
</protein>